<protein>
    <submittedName>
        <fullName evidence="5">WD repeat domain phosphoinositide-interacting protein 2</fullName>
    </submittedName>
</protein>
<keyword evidence="1" id="KW-0853">WD repeat</keyword>
<dbReference type="AlphaFoldDB" id="A0AA35X711"/>
<sequence length="229" mass="24635">MKVMHTIRDTPKNPAGLCALSVDNDGGYLAYPGNSQNGEVQVFDAINLKAVAAIQAHESPLAAIAFNNGGSRLATASTTGTVIRVFGIPSGDKLFEFRRGMKRFIQINCLAFSNEDTFLATTSSTETVHIFKLTRPTQERAPEEQQGWMSYIGKAIGTTASYLVSDEHTCNGGSTHNVCGCWSLSLTAGLRCSVNEQGICTHETAQSWCAECVRSDSNRRSSSYSGGHV</sequence>
<comment type="similarity">
    <text evidence="4">Belongs to the WD repeat PROPPIN family.</text>
</comment>
<dbReference type="InterPro" id="IPR036322">
    <property type="entry name" value="WD40_repeat_dom_sf"/>
</dbReference>
<evidence type="ECO:0000256" key="3">
    <source>
        <dbReference type="ARBA" id="ARBA00023006"/>
    </source>
</evidence>
<dbReference type="PANTHER" id="PTHR11227">
    <property type="entry name" value="WD-REPEAT PROTEIN INTERACTING WITH PHOSPHOINOSIDES WIPI -RELATED"/>
    <property type="match status" value="1"/>
</dbReference>
<dbReference type="InterPro" id="IPR001680">
    <property type="entry name" value="WD40_rpt"/>
</dbReference>
<gene>
    <name evidence="5" type="ORF">GBAR_LOCUS22574</name>
</gene>
<dbReference type="GO" id="GO:0005737">
    <property type="term" value="C:cytoplasm"/>
    <property type="evidence" value="ECO:0007669"/>
    <property type="project" value="UniProtKB-ARBA"/>
</dbReference>
<keyword evidence="6" id="KW-1185">Reference proteome</keyword>
<evidence type="ECO:0000313" key="6">
    <source>
        <dbReference type="Proteomes" id="UP001174909"/>
    </source>
</evidence>
<accession>A0AA35X711</accession>
<comment type="caution">
    <text evidence="5">The sequence shown here is derived from an EMBL/GenBank/DDBJ whole genome shotgun (WGS) entry which is preliminary data.</text>
</comment>
<dbReference type="InterPro" id="IPR048720">
    <property type="entry name" value="PROPPIN"/>
</dbReference>
<dbReference type="SMART" id="SM00320">
    <property type="entry name" value="WD40"/>
    <property type="match status" value="2"/>
</dbReference>
<dbReference type="Gene3D" id="2.130.10.10">
    <property type="entry name" value="YVTN repeat-like/Quinoprotein amine dehydrogenase"/>
    <property type="match status" value="1"/>
</dbReference>
<reference evidence="5" key="1">
    <citation type="submission" date="2023-03" db="EMBL/GenBank/DDBJ databases">
        <authorList>
            <person name="Steffen K."/>
            <person name="Cardenas P."/>
        </authorList>
    </citation>
    <scope>NUCLEOTIDE SEQUENCE</scope>
</reference>
<dbReference type="InterPro" id="IPR015943">
    <property type="entry name" value="WD40/YVTN_repeat-like_dom_sf"/>
</dbReference>
<dbReference type="GO" id="GO:0006914">
    <property type="term" value="P:autophagy"/>
    <property type="evidence" value="ECO:0007669"/>
    <property type="project" value="UniProtKB-KW"/>
</dbReference>
<dbReference type="SUPFAM" id="SSF50978">
    <property type="entry name" value="WD40 repeat-like"/>
    <property type="match status" value="1"/>
</dbReference>
<name>A0AA35X711_GEOBA</name>
<evidence type="ECO:0000256" key="4">
    <source>
        <dbReference type="ARBA" id="ARBA00025740"/>
    </source>
</evidence>
<organism evidence="5 6">
    <name type="scientific">Geodia barretti</name>
    <name type="common">Barrett's horny sponge</name>
    <dbReference type="NCBI Taxonomy" id="519541"/>
    <lineage>
        <taxon>Eukaryota</taxon>
        <taxon>Metazoa</taxon>
        <taxon>Porifera</taxon>
        <taxon>Demospongiae</taxon>
        <taxon>Heteroscleromorpha</taxon>
        <taxon>Tetractinellida</taxon>
        <taxon>Astrophorina</taxon>
        <taxon>Geodiidae</taxon>
        <taxon>Geodia</taxon>
    </lineage>
</organism>
<evidence type="ECO:0000313" key="5">
    <source>
        <dbReference type="EMBL" id="CAI8040525.1"/>
    </source>
</evidence>
<dbReference type="EMBL" id="CASHTH010003115">
    <property type="protein sequence ID" value="CAI8040525.1"/>
    <property type="molecule type" value="Genomic_DNA"/>
</dbReference>
<evidence type="ECO:0000256" key="1">
    <source>
        <dbReference type="ARBA" id="ARBA00022574"/>
    </source>
</evidence>
<dbReference type="Pfam" id="PF21032">
    <property type="entry name" value="PROPPIN"/>
    <property type="match status" value="1"/>
</dbReference>
<dbReference type="Proteomes" id="UP001174909">
    <property type="component" value="Unassembled WGS sequence"/>
</dbReference>
<evidence type="ECO:0000256" key="2">
    <source>
        <dbReference type="ARBA" id="ARBA00022737"/>
    </source>
</evidence>
<proteinExistence type="inferred from homology"/>
<keyword evidence="2" id="KW-0677">Repeat</keyword>
<keyword evidence="3" id="KW-0072">Autophagy</keyword>